<keyword evidence="4" id="KW-1185">Reference proteome</keyword>
<proteinExistence type="predicted"/>
<evidence type="ECO:0000313" key="4">
    <source>
        <dbReference type="Proteomes" id="UP000572680"/>
    </source>
</evidence>
<dbReference type="AlphaFoldDB" id="A0A7W3LP79"/>
<sequence length="278" mass="28919">MTATVERPAVPAGPADRPRRRGVWIALAALTAFTVLVPAGLQVVGGVLRQSVVAPPAEYRSLVQEVRVDAGGAHLTFGPSGSGLTRVTQELTWVLHRPRVKHHLDAQGVLRIKVTCDDPAALNGGRDCGAELGVRLPSAARVTVTSESGSVTARDLAGDVEVRTRSGELNLHDVRGNVVFEAGSGAVRGEGLRSSRLRARAGSGSVDLDFAAPPSDVTVRTGSGAVDMRLPAGSHYRVVGDAGSGGWQVDRMLHDPGAPARIDVNTGAGSVTVGYPRR</sequence>
<feature type="transmembrane region" description="Helical" evidence="1">
    <location>
        <begin position="23"/>
        <end position="41"/>
    </location>
</feature>
<keyword evidence="1" id="KW-1133">Transmembrane helix</keyword>
<dbReference type="RefSeq" id="WP_182844102.1">
    <property type="nucleotide sequence ID" value="NZ_BAAALP010000010.1"/>
</dbReference>
<dbReference type="InterPro" id="IPR025164">
    <property type="entry name" value="Toastrack_DUF4097"/>
</dbReference>
<name>A0A7W3LP79_ACTNM</name>
<accession>A0A7W3LP79</accession>
<dbReference type="Proteomes" id="UP000572680">
    <property type="component" value="Unassembled WGS sequence"/>
</dbReference>
<comment type="caution">
    <text evidence="3">The sequence shown here is derived from an EMBL/GenBank/DDBJ whole genome shotgun (WGS) entry which is preliminary data.</text>
</comment>
<dbReference type="EMBL" id="JACJIA010000004">
    <property type="protein sequence ID" value="MBA8951766.1"/>
    <property type="molecule type" value="Genomic_DNA"/>
</dbReference>
<dbReference type="Pfam" id="PF13349">
    <property type="entry name" value="DUF4097"/>
    <property type="match status" value="1"/>
</dbReference>
<keyword evidence="1" id="KW-0812">Transmembrane</keyword>
<evidence type="ECO:0000259" key="2">
    <source>
        <dbReference type="Pfam" id="PF13349"/>
    </source>
</evidence>
<organism evidence="3 4">
    <name type="scientific">Actinomadura namibiensis</name>
    <dbReference type="NCBI Taxonomy" id="182080"/>
    <lineage>
        <taxon>Bacteria</taxon>
        <taxon>Bacillati</taxon>
        <taxon>Actinomycetota</taxon>
        <taxon>Actinomycetes</taxon>
        <taxon>Streptosporangiales</taxon>
        <taxon>Thermomonosporaceae</taxon>
        <taxon>Actinomadura</taxon>
    </lineage>
</organism>
<protein>
    <recommendedName>
        <fullName evidence="2">DUF4097 domain-containing protein</fullName>
    </recommendedName>
</protein>
<evidence type="ECO:0000313" key="3">
    <source>
        <dbReference type="EMBL" id="MBA8951766.1"/>
    </source>
</evidence>
<reference evidence="3 4" key="1">
    <citation type="submission" date="2020-08" db="EMBL/GenBank/DDBJ databases">
        <title>Genomic Encyclopedia of Type Strains, Phase IV (KMG-IV): sequencing the most valuable type-strain genomes for metagenomic binning, comparative biology and taxonomic classification.</title>
        <authorList>
            <person name="Goeker M."/>
        </authorList>
    </citation>
    <scope>NUCLEOTIDE SEQUENCE [LARGE SCALE GENOMIC DNA]</scope>
    <source>
        <strain evidence="3 4">DSM 44197</strain>
    </source>
</reference>
<evidence type="ECO:0000256" key="1">
    <source>
        <dbReference type="SAM" id="Phobius"/>
    </source>
</evidence>
<gene>
    <name evidence="3" type="ORF">HNR61_003406</name>
</gene>
<keyword evidence="1" id="KW-0472">Membrane</keyword>
<feature type="domain" description="DUF4097" evidence="2">
    <location>
        <begin position="141"/>
        <end position="251"/>
    </location>
</feature>